<gene>
    <name evidence="3" type="ORF">CRG98_040924</name>
</gene>
<keyword evidence="4" id="KW-1185">Reference proteome</keyword>
<reference evidence="3 4" key="1">
    <citation type="submission" date="2017-11" db="EMBL/GenBank/DDBJ databases">
        <title>De-novo sequencing of pomegranate (Punica granatum L.) genome.</title>
        <authorList>
            <person name="Akparov Z."/>
            <person name="Amiraslanov A."/>
            <person name="Hajiyeva S."/>
            <person name="Abbasov M."/>
            <person name="Kaur K."/>
            <person name="Hamwieh A."/>
            <person name="Solovyev V."/>
            <person name="Salamov A."/>
            <person name="Braich B."/>
            <person name="Kosarev P."/>
            <person name="Mahmoud A."/>
            <person name="Hajiyev E."/>
            <person name="Babayeva S."/>
            <person name="Izzatullayeva V."/>
            <person name="Mammadov A."/>
            <person name="Mammadov A."/>
            <person name="Sharifova S."/>
            <person name="Ojaghi J."/>
            <person name="Eynullazada K."/>
            <person name="Bayramov B."/>
            <person name="Abdulazimova A."/>
            <person name="Shahmuradov I."/>
        </authorList>
    </citation>
    <scope>NUCLEOTIDE SEQUENCE [LARGE SCALE GENOMIC DNA]</scope>
    <source>
        <strain evidence="4">cv. AG2017</strain>
        <tissue evidence="3">Leaf</tissue>
    </source>
</reference>
<accession>A0A2I0I425</accession>
<name>A0A2I0I425_PUNGR</name>
<evidence type="ECO:0000313" key="4">
    <source>
        <dbReference type="Proteomes" id="UP000233551"/>
    </source>
</evidence>
<proteinExistence type="predicted"/>
<dbReference type="InterPro" id="IPR054722">
    <property type="entry name" value="PolX-like_BBD"/>
</dbReference>
<dbReference type="PROSITE" id="PS51257">
    <property type="entry name" value="PROKAR_LIPOPROTEIN"/>
    <property type="match status" value="1"/>
</dbReference>
<dbReference type="Pfam" id="PF14244">
    <property type="entry name" value="Retrotran_gag_3"/>
    <property type="match status" value="1"/>
</dbReference>
<protein>
    <submittedName>
        <fullName evidence="3">Uncharacterized protein</fullName>
    </submittedName>
</protein>
<dbReference type="EMBL" id="PGOL01004039">
    <property type="protein sequence ID" value="PKI38687.1"/>
    <property type="molecule type" value="Genomic_DNA"/>
</dbReference>
<organism evidence="3 4">
    <name type="scientific">Punica granatum</name>
    <name type="common">Pomegranate</name>
    <dbReference type="NCBI Taxonomy" id="22663"/>
    <lineage>
        <taxon>Eukaryota</taxon>
        <taxon>Viridiplantae</taxon>
        <taxon>Streptophyta</taxon>
        <taxon>Embryophyta</taxon>
        <taxon>Tracheophyta</taxon>
        <taxon>Spermatophyta</taxon>
        <taxon>Magnoliopsida</taxon>
        <taxon>eudicotyledons</taxon>
        <taxon>Gunneridae</taxon>
        <taxon>Pentapetalae</taxon>
        <taxon>rosids</taxon>
        <taxon>malvids</taxon>
        <taxon>Myrtales</taxon>
        <taxon>Lythraceae</taxon>
        <taxon>Punica</taxon>
    </lineage>
</organism>
<evidence type="ECO:0000259" key="2">
    <source>
        <dbReference type="Pfam" id="PF22936"/>
    </source>
</evidence>
<evidence type="ECO:0000313" key="3">
    <source>
        <dbReference type="EMBL" id="PKI38687.1"/>
    </source>
</evidence>
<dbReference type="Proteomes" id="UP000233551">
    <property type="component" value="Unassembled WGS sequence"/>
</dbReference>
<comment type="caution">
    <text evidence="3">The sequence shown here is derived from an EMBL/GenBank/DDBJ whole genome shotgun (WGS) entry which is preliminary data.</text>
</comment>
<dbReference type="InterPro" id="IPR029472">
    <property type="entry name" value="Copia-like_N"/>
</dbReference>
<dbReference type="AlphaFoldDB" id="A0A2I0I425"/>
<evidence type="ECO:0000259" key="1">
    <source>
        <dbReference type="Pfam" id="PF14244"/>
    </source>
</evidence>
<feature type="domain" description="Retrovirus-related Pol polyprotein from transposon TNT 1-94-like beta-barrel" evidence="2">
    <location>
        <begin position="245"/>
        <end position="297"/>
    </location>
</feature>
<feature type="domain" description="Retrotransposon Copia-like N-terminal" evidence="1">
    <location>
        <begin position="21"/>
        <end position="52"/>
    </location>
</feature>
<dbReference type="Pfam" id="PF22936">
    <property type="entry name" value="Pol_BBD"/>
    <property type="match status" value="1"/>
</dbReference>
<sequence>MTDKGKLPSAYALGSSNNTGNTGITSISCKLNGTNYLTWSGTRKIALRVKNKENSAVVDYYSKLKRLYDESRISSIFLPALVDQLRLGQHKEKRRRELVGNVSNPRVYAIRQEANRLAITAERKVTFDLTVTGWWDIRLIGSKTESSRMGKRAKGGYSLNFTGQPAGKSFSTPQLKQTAAIAQPEPVANSAQASSNISSTSQNRGTTLAQLSDAEFQCLLSIVTCTEEESVPHSGNTFITLSVEWAIDSGAARHMTSNLNLFAEWSNLDKPIPIHIPNGSTVPATKTGRVDLGVDQGEFGAGL</sequence>